<feature type="transmembrane region" description="Helical" evidence="7">
    <location>
        <begin position="772"/>
        <end position="798"/>
    </location>
</feature>
<evidence type="ECO:0000256" key="7">
    <source>
        <dbReference type="SAM" id="Phobius"/>
    </source>
</evidence>
<feature type="domain" description="ABC3 transporter permease C-terminal" evidence="8">
    <location>
        <begin position="724"/>
        <end position="828"/>
    </location>
</feature>
<dbReference type="PANTHER" id="PTHR30572">
    <property type="entry name" value="MEMBRANE COMPONENT OF TRANSPORTER-RELATED"/>
    <property type="match status" value="1"/>
</dbReference>
<dbReference type="RefSeq" id="WP_103203132.1">
    <property type="nucleotide sequence ID" value="NZ_CVTD020000018.1"/>
</dbReference>
<dbReference type="GO" id="GO:0022857">
    <property type="term" value="F:transmembrane transporter activity"/>
    <property type="evidence" value="ECO:0007669"/>
    <property type="project" value="TreeGrafter"/>
</dbReference>
<dbReference type="GO" id="GO:0005886">
    <property type="term" value="C:plasma membrane"/>
    <property type="evidence" value="ECO:0007669"/>
    <property type="project" value="UniProtKB-SubCell"/>
</dbReference>
<organism evidence="9 10">
    <name type="scientific">Herbinix hemicellulosilytica</name>
    <dbReference type="NCBI Taxonomy" id="1564487"/>
    <lineage>
        <taxon>Bacteria</taxon>
        <taxon>Bacillati</taxon>
        <taxon>Bacillota</taxon>
        <taxon>Clostridia</taxon>
        <taxon>Lachnospirales</taxon>
        <taxon>Lachnospiraceae</taxon>
        <taxon>Herbinix</taxon>
    </lineage>
</organism>
<dbReference type="InterPro" id="IPR050250">
    <property type="entry name" value="Macrolide_Exporter_MacB"/>
</dbReference>
<keyword evidence="2" id="KW-1003">Cell membrane</keyword>
<dbReference type="Pfam" id="PF02687">
    <property type="entry name" value="FtsX"/>
    <property type="match status" value="2"/>
</dbReference>
<feature type="transmembrane region" description="Helical" evidence="7">
    <location>
        <begin position="804"/>
        <end position="828"/>
    </location>
</feature>
<comment type="subcellular location">
    <subcellularLocation>
        <location evidence="1">Cell membrane</location>
        <topology evidence="1">Multi-pass membrane protein</topology>
    </subcellularLocation>
</comment>
<dbReference type="Proteomes" id="UP000236497">
    <property type="component" value="Unassembled WGS sequence"/>
</dbReference>
<keyword evidence="4 7" id="KW-1133">Transmembrane helix</keyword>
<evidence type="ECO:0000256" key="3">
    <source>
        <dbReference type="ARBA" id="ARBA00022692"/>
    </source>
</evidence>
<dbReference type="PANTHER" id="PTHR30572:SF4">
    <property type="entry name" value="ABC TRANSPORTER PERMEASE YTRF"/>
    <property type="match status" value="1"/>
</dbReference>
<feature type="transmembrane region" description="Helical" evidence="7">
    <location>
        <begin position="715"/>
        <end position="737"/>
    </location>
</feature>
<feature type="transmembrane region" description="Helical" evidence="7">
    <location>
        <begin position="320"/>
        <end position="343"/>
    </location>
</feature>
<gene>
    <name evidence="9" type="ORF">HHT355_1832</name>
</gene>
<reference evidence="9 10" key="1">
    <citation type="submission" date="2015-06" db="EMBL/GenBank/DDBJ databases">
        <authorList>
            <person name="Wibberg Daniel"/>
        </authorList>
    </citation>
    <scope>NUCLEOTIDE SEQUENCE [LARGE SCALE GENOMIC DNA]</scope>
    <source>
        <strain evidence="9 10">T3/55T</strain>
    </source>
</reference>
<evidence type="ECO:0000256" key="2">
    <source>
        <dbReference type="ARBA" id="ARBA00022475"/>
    </source>
</evidence>
<keyword evidence="3 7" id="KW-0812">Transmembrane</keyword>
<evidence type="ECO:0000313" key="9">
    <source>
        <dbReference type="EMBL" id="CRZ35032.1"/>
    </source>
</evidence>
<feature type="domain" description="ABC3 transporter permease C-terminal" evidence="8">
    <location>
        <begin position="271"/>
        <end position="393"/>
    </location>
</feature>
<keyword evidence="5 7" id="KW-0472">Membrane</keyword>
<sequence>MKNNNKAVIKKIINRSLKSNKKRNFFITTAIALTTLLIASVFSIGMSIMETMKMHETRLMGTLAHAAITRPTDIQVEKLKKLSYVKEVGTGNYVATVKNTPQMGDMSLTLHYFDTTEWENLRAPAYTNIVGTYPQKENEIMVPLWVLEKMGVDNPKIGMEIPLTYHDKNVNDGLPVDKIFSLSGWFTSYMHIRSGNIDFILVSEEFSKRLGKTAETDGAASVVFDNSKKVSEYCDLLVSDLNLSENQNVKPVPVYNVDASTIKNSILALSCIVIFLILTGYLLIYNVLYISVSRDIRFYGLLKTIGTTPRQIKRIVTGQILKLCIIGIPVGETAAFLVSFAAVPMALSIYEDTKTGTVISFSPIIYIGAALFALLTALLGAFKPAKKAAGITPIEAVKYIGVKLKIKKRMVRPERIYPGRIFSFANGKPFKMAFRNIFRDGKRAAIVIISLFLGMTTFTCVTTLITSMDTDNYVDSYLESDIVLINNTVSGGLEPKQKFDSSFIEKIKTLSGFESLRITSREWMRLDYTQKDFGKYADMYIKKYGGEGLGEDYLKDNFSGILVGIDKEALASLDYSSGNPIDIDAFDRGEIALISTDTPELFENVDELTIYPIKNTDETKMHKETEGKPVKVPVGGYVPLFFERVGFSAAPTVFVSNALMDSIYEEPVIYKICIDVAKEYEKQTLETIKQLTDKDYEISRRSKAEAREELREGKIIMYILGGGISLILAFVGILNFINVMSVGITVRRQELANLECVGMSRRQVRKMLIYEGLWYATLILILVFTAGSAVTVGIFNLFRKQATYAIFSYPFIPVFLASLTILAVCIITPEKMYRTVIKSSLVERLREAEY</sequence>
<comment type="similarity">
    <text evidence="6">Belongs to the ABC-4 integral membrane protein family.</text>
</comment>
<evidence type="ECO:0000313" key="10">
    <source>
        <dbReference type="Proteomes" id="UP000236497"/>
    </source>
</evidence>
<dbReference type="AlphaFoldDB" id="A0A0H5SHR5"/>
<feature type="transmembrane region" description="Helical" evidence="7">
    <location>
        <begin position="444"/>
        <end position="465"/>
    </location>
</feature>
<name>A0A0H5SHR5_HERHM</name>
<keyword evidence="10" id="KW-1185">Reference proteome</keyword>
<feature type="transmembrane region" description="Helical" evidence="7">
    <location>
        <begin position="363"/>
        <end position="382"/>
    </location>
</feature>
<evidence type="ECO:0000256" key="4">
    <source>
        <dbReference type="ARBA" id="ARBA00022989"/>
    </source>
</evidence>
<evidence type="ECO:0000256" key="6">
    <source>
        <dbReference type="ARBA" id="ARBA00038076"/>
    </source>
</evidence>
<evidence type="ECO:0000259" key="8">
    <source>
        <dbReference type="Pfam" id="PF02687"/>
    </source>
</evidence>
<feature type="transmembrane region" description="Helical" evidence="7">
    <location>
        <begin position="266"/>
        <end position="288"/>
    </location>
</feature>
<evidence type="ECO:0000256" key="5">
    <source>
        <dbReference type="ARBA" id="ARBA00023136"/>
    </source>
</evidence>
<dbReference type="OrthoDB" id="1694171at2"/>
<accession>A0A0H5SHR5</accession>
<dbReference type="InterPro" id="IPR003838">
    <property type="entry name" value="ABC3_permease_C"/>
</dbReference>
<dbReference type="EMBL" id="CVTD020000018">
    <property type="protein sequence ID" value="CRZ35032.1"/>
    <property type="molecule type" value="Genomic_DNA"/>
</dbReference>
<evidence type="ECO:0000256" key="1">
    <source>
        <dbReference type="ARBA" id="ARBA00004651"/>
    </source>
</evidence>
<protein>
    <recommendedName>
        <fullName evidence="8">ABC3 transporter permease C-terminal domain-containing protein</fullName>
    </recommendedName>
</protein>
<proteinExistence type="inferred from homology"/>